<evidence type="ECO:0000313" key="3">
    <source>
        <dbReference type="EMBL" id="JAI58166.1"/>
    </source>
</evidence>
<feature type="compositionally biased region" description="Basic residues" evidence="1">
    <location>
        <begin position="340"/>
        <end position="354"/>
    </location>
</feature>
<feature type="domain" description="PiggyBac transposable element-derived protein" evidence="2">
    <location>
        <begin position="55"/>
        <end position="451"/>
    </location>
</feature>
<proteinExistence type="predicted"/>
<protein>
    <recommendedName>
        <fullName evidence="2">PiggyBac transposable element-derived protein domain-containing protein</fullName>
    </recommendedName>
</protein>
<organism evidence="3">
    <name type="scientific">Scylla olivacea</name>
    <name type="common">Orange mud crab</name>
    <name type="synonym">Cancer olivacea</name>
    <dbReference type="NCBI Taxonomy" id="85551"/>
    <lineage>
        <taxon>Eukaryota</taxon>
        <taxon>Metazoa</taxon>
        <taxon>Ecdysozoa</taxon>
        <taxon>Arthropoda</taxon>
        <taxon>Crustacea</taxon>
        <taxon>Multicrustacea</taxon>
        <taxon>Malacostraca</taxon>
        <taxon>Eumalacostraca</taxon>
        <taxon>Eucarida</taxon>
        <taxon>Decapoda</taxon>
        <taxon>Pleocyemata</taxon>
        <taxon>Brachyura</taxon>
        <taxon>Eubrachyura</taxon>
        <taxon>Portunoidea</taxon>
        <taxon>Portunidae</taxon>
        <taxon>Portuninae</taxon>
        <taxon>Scylla</taxon>
    </lineage>
</organism>
<dbReference type="InterPro" id="IPR029526">
    <property type="entry name" value="PGBD"/>
</dbReference>
<dbReference type="AlphaFoldDB" id="A0A0P4VYS1"/>
<evidence type="ECO:0000256" key="1">
    <source>
        <dbReference type="SAM" id="MobiDB-lite"/>
    </source>
</evidence>
<dbReference type="PANTHER" id="PTHR46599:SF3">
    <property type="entry name" value="PIGGYBAC TRANSPOSABLE ELEMENT-DERIVED PROTEIN 4"/>
    <property type="match status" value="1"/>
</dbReference>
<dbReference type="PANTHER" id="PTHR46599">
    <property type="entry name" value="PIGGYBAC TRANSPOSABLE ELEMENT-DERIVED PROTEIN 4"/>
    <property type="match status" value="1"/>
</dbReference>
<accession>A0A0P4VYS1</accession>
<sequence length="571" mass="67045">MDDDERRDGRPAPQDPIFHDLVWYPGDNFIPDVHQFDRSHSGLTNAWPCGPESTEADFFRAFFDDDIIQLIVDETNRYNEWLRNVTDFISPHSRFNAWTDATMNDILVFLALTLLMPLIKKHNIRDYWSTKPMTQTPEFAKYMTRDRYQMLMSFLHFVDNTLPDRTDRLWKIRPVMSKVIANFQSYFYPFQKVVIDESLVLFKGRVAFKQYIQTKRHRFGIKLFVLCDCETGFVLDMTVYTGTDKDYPKVKVNDPMGSSGSIVKTMMAPYLGKGHILYTDNWYTSPYLSQYLHMKSTGSCGTVKPNRKFMPKFPVDEQVLLPHASSSDTPDTDDQDKLTQHQKRKAKRARNPKSIIRKKNDKIIALKWVDRRDVHVLSTIHKGDMIDSGKLHYKTRKPYMKPDVIVDYTQNMRLVDKSDCMLSGIECVRKSTKWYQKIFFHLVDISMLNAYNAWLVSRCDPTKHKPFFREFVYEVVYQLLAKYGRVTSTQKGRKISTERPDRIQEAEYMSRHYPKYTETKPGTSRRYSVNCKVCALKEPTVRTRVSVICNECQVGLCIGDCWRNYHTKKNI</sequence>
<name>A0A0P4VYS1_SCYOL</name>
<feature type="region of interest" description="Disordered" evidence="1">
    <location>
        <begin position="323"/>
        <end position="354"/>
    </location>
</feature>
<dbReference type="Pfam" id="PF13843">
    <property type="entry name" value="DDE_Tnp_1_7"/>
    <property type="match status" value="1"/>
</dbReference>
<dbReference type="EMBL" id="GDRN01102888">
    <property type="protein sequence ID" value="JAI58166.1"/>
    <property type="molecule type" value="Transcribed_RNA"/>
</dbReference>
<evidence type="ECO:0000259" key="2">
    <source>
        <dbReference type="Pfam" id="PF13843"/>
    </source>
</evidence>
<reference evidence="3" key="1">
    <citation type="submission" date="2015-09" db="EMBL/GenBank/DDBJ databases">
        <title>Scylla olivacea transcriptome.</title>
        <authorList>
            <person name="Ikhwanuddin M."/>
        </authorList>
    </citation>
    <scope>NUCLEOTIDE SEQUENCE</scope>
</reference>